<accession>A0A1M6IN44</accession>
<dbReference type="InterPro" id="IPR018673">
    <property type="entry name" value="DUF2141"/>
</dbReference>
<proteinExistence type="predicted"/>
<sequence length="155" mass="17308">MVILFSKMISLRSILLTSLLMLSLSSFATAESGHLRVQLSGIDTDKGGRLRVALFRGEQGWPKLENATLLQQLAAGQSEIEVLFSDLPYADDYAVEVHHDENGNGKFDMRWLPYPRPKEGVGVSNNSSGFGHPSFDSARFSFSRSQQEISIHMRY</sequence>
<organism evidence="2 3">
    <name type="scientific">Malonomonas rubra DSM 5091</name>
    <dbReference type="NCBI Taxonomy" id="1122189"/>
    <lineage>
        <taxon>Bacteria</taxon>
        <taxon>Pseudomonadati</taxon>
        <taxon>Thermodesulfobacteriota</taxon>
        <taxon>Desulfuromonadia</taxon>
        <taxon>Desulfuromonadales</taxon>
        <taxon>Geopsychrobacteraceae</taxon>
        <taxon>Malonomonas</taxon>
    </lineage>
</organism>
<keyword evidence="1" id="KW-0732">Signal</keyword>
<dbReference type="EMBL" id="FQZT01000007">
    <property type="protein sequence ID" value="SHJ35862.1"/>
    <property type="molecule type" value="Genomic_DNA"/>
</dbReference>
<reference evidence="2 3" key="1">
    <citation type="submission" date="2016-11" db="EMBL/GenBank/DDBJ databases">
        <authorList>
            <person name="Jaros S."/>
            <person name="Januszkiewicz K."/>
            <person name="Wedrychowicz H."/>
        </authorList>
    </citation>
    <scope>NUCLEOTIDE SEQUENCE [LARGE SCALE GENOMIC DNA]</scope>
    <source>
        <strain evidence="2 3">DSM 5091</strain>
    </source>
</reference>
<evidence type="ECO:0000256" key="1">
    <source>
        <dbReference type="SAM" id="SignalP"/>
    </source>
</evidence>
<protein>
    <submittedName>
        <fullName evidence="2">Uncharacterized conserved protein, DUF2141 family</fullName>
    </submittedName>
</protein>
<dbReference type="Pfam" id="PF09912">
    <property type="entry name" value="DUF2141"/>
    <property type="match status" value="1"/>
</dbReference>
<dbReference type="Proteomes" id="UP000184171">
    <property type="component" value="Unassembled WGS sequence"/>
</dbReference>
<evidence type="ECO:0000313" key="3">
    <source>
        <dbReference type="Proteomes" id="UP000184171"/>
    </source>
</evidence>
<name>A0A1M6IN44_MALRU</name>
<keyword evidence="3" id="KW-1185">Reference proteome</keyword>
<dbReference type="AlphaFoldDB" id="A0A1M6IN44"/>
<feature type="chain" id="PRO_5012612859" evidence="1">
    <location>
        <begin position="31"/>
        <end position="155"/>
    </location>
</feature>
<evidence type="ECO:0000313" key="2">
    <source>
        <dbReference type="EMBL" id="SHJ35862.1"/>
    </source>
</evidence>
<gene>
    <name evidence="2" type="ORF">SAMN02745165_02179</name>
</gene>
<feature type="signal peptide" evidence="1">
    <location>
        <begin position="1"/>
        <end position="30"/>
    </location>
</feature>
<dbReference type="STRING" id="1122189.SAMN02745165_02179"/>